<evidence type="ECO:0000256" key="1">
    <source>
        <dbReference type="ARBA" id="ARBA00004123"/>
    </source>
</evidence>
<keyword evidence="9" id="KW-0479">Metal-binding</keyword>
<keyword evidence="5" id="KW-0805">Transcription regulation</keyword>
<dbReference type="GeneID" id="112691349"/>
<reference evidence="14" key="1">
    <citation type="submission" date="2025-08" db="UniProtKB">
        <authorList>
            <consortium name="RefSeq"/>
        </authorList>
    </citation>
    <scope>IDENTIFICATION</scope>
    <source>
        <tissue evidence="14">Whole body</tissue>
    </source>
</reference>
<name>A0A8B8GEQ7_9HEMI</name>
<evidence type="ECO:0000256" key="6">
    <source>
        <dbReference type="ARBA" id="ARBA00023163"/>
    </source>
</evidence>
<keyword evidence="9" id="KW-0862">Zinc</keyword>
<dbReference type="OrthoDB" id="407106at2759"/>
<keyword evidence="13" id="KW-1185">Reference proteome</keyword>
<dbReference type="GO" id="GO:0007464">
    <property type="term" value="P:R3/R4 cell fate commitment"/>
    <property type="evidence" value="ECO:0007669"/>
    <property type="project" value="UniProtKB-ARBA"/>
</dbReference>
<evidence type="ECO:0000256" key="2">
    <source>
        <dbReference type="ARBA" id="ARBA00022473"/>
    </source>
</evidence>
<feature type="region of interest" description="Disordered" evidence="10">
    <location>
        <begin position="293"/>
        <end position="325"/>
    </location>
</feature>
<keyword evidence="3" id="KW-0221">Differentiation</keyword>
<dbReference type="InterPro" id="IPR013087">
    <property type="entry name" value="Znf_C2H2_type"/>
</dbReference>
<dbReference type="GO" id="GO:0008270">
    <property type="term" value="F:zinc ion binding"/>
    <property type="evidence" value="ECO:0007669"/>
    <property type="project" value="UniProtKB-KW"/>
</dbReference>
<keyword evidence="9" id="KW-0863">Zinc-finger</keyword>
<dbReference type="PANTHER" id="PTHR23110">
    <property type="entry name" value="BTB DOMAIN TRANSCRIPTION FACTOR"/>
    <property type="match status" value="1"/>
</dbReference>
<dbReference type="SMART" id="SM00225">
    <property type="entry name" value="BTB"/>
    <property type="match status" value="1"/>
</dbReference>
<dbReference type="Gene3D" id="3.30.160.60">
    <property type="entry name" value="Classic Zinc Finger"/>
    <property type="match status" value="1"/>
</dbReference>
<comment type="subcellular location">
    <subcellularLocation>
        <location evidence="1">Nucleus</location>
    </subcellularLocation>
</comment>
<dbReference type="GO" id="GO:0045476">
    <property type="term" value="P:nurse cell apoptotic process"/>
    <property type="evidence" value="ECO:0007669"/>
    <property type="project" value="UniProtKB-ARBA"/>
</dbReference>
<dbReference type="Pfam" id="PF00651">
    <property type="entry name" value="BTB"/>
    <property type="match status" value="1"/>
</dbReference>
<accession>A0A8B8GEQ7</accession>
<evidence type="ECO:0000256" key="4">
    <source>
        <dbReference type="ARBA" id="ARBA00022902"/>
    </source>
</evidence>
<dbReference type="GO" id="GO:0006357">
    <property type="term" value="P:regulation of transcription by RNA polymerase II"/>
    <property type="evidence" value="ECO:0007669"/>
    <property type="project" value="TreeGrafter"/>
</dbReference>
<feature type="domain" description="BTB" evidence="11">
    <location>
        <begin position="33"/>
        <end position="98"/>
    </location>
</feature>
<dbReference type="InterPro" id="IPR011333">
    <property type="entry name" value="SKP1/BTB/POZ_sf"/>
</dbReference>
<dbReference type="Proteomes" id="UP000694846">
    <property type="component" value="Unplaced"/>
</dbReference>
<comment type="function">
    <text evidence="8">Putative transcription factor required for axon growth and guidance in the central and peripheral nervous systems. Repels CNS axons away from the midline by promoting the expression of the midline repellent sli and its receptor robo.</text>
</comment>
<dbReference type="GO" id="GO:0005634">
    <property type="term" value="C:nucleus"/>
    <property type="evidence" value="ECO:0007669"/>
    <property type="project" value="UniProtKB-SubCell"/>
</dbReference>
<dbReference type="GO" id="GO:0035167">
    <property type="term" value="P:larval lymph gland hemopoiesis"/>
    <property type="evidence" value="ECO:0007669"/>
    <property type="project" value="UniProtKB-ARBA"/>
</dbReference>
<dbReference type="PROSITE" id="PS50157">
    <property type="entry name" value="ZINC_FINGER_C2H2_2"/>
    <property type="match status" value="1"/>
</dbReference>
<feature type="domain" description="C2H2-type" evidence="12">
    <location>
        <begin position="364"/>
        <end position="391"/>
    </location>
</feature>
<evidence type="ECO:0000256" key="10">
    <source>
        <dbReference type="SAM" id="MobiDB-lite"/>
    </source>
</evidence>
<dbReference type="SUPFAM" id="SSF57667">
    <property type="entry name" value="beta-beta-alpha zinc fingers"/>
    <property type="match status" value="1"/>
</dbReference>
<dbReference type="InterPro" id="IPR051095">
    <property type="entry name" value="Dros_DevTransReg"/>
</dbReference>
<keyword evidence="4" id="KW-0524">Neurogenesis</keyword>
<feature type="compositionally biased region" description="Polar residues" evidence="10">
    <location>
        <begin position="144"/>
        <end position="159"/>
    </location>
</feature>
<dbReference type="InterPro" id="IPR036236">
    <property type="entry name" value="Znf_C2H2_sf"/>
</dbReference>
<evidence type="ECO:0000313" key="14">
    <source>
        <dbReference type="RefSeq" id="XP_025421320.1"/>
    </source>
</evidence>
<dbReference type="RefSeq" id="XP_025421320.1">
    <property type="nucleotide sequence ID" value="XM_025565535.1"/>
</dbReference>
<evidence type="ECO:0000256" key="9">
    <source>
        <dbReference type="PROSITE-ProRule" id="PRU00042"/>
    </source>
</evidence>
<evidence type="ECO:0000256" key="5">
    <source>
        <dbReference type="ARBA" id="ARBA00023015"/>
    </source>
</evidence>
<dbReference type="CDD" id="cd18315">
    <property type="entry name" value="BTB_POZ_BAB-like"/>
    <property type="match status" value="1"/>
</dbReference>
<dbReference type="PROSITE" id="PS00028">
    <property type="entry name" value="ZINC_FINGER_C2H2_1"/>
    <property type="match status" value="1"/>
</dbReference>
<feature type="compositionally biased region" description="Low complexity" evidence="10">
    <location>
        <begin position="124"/>
        <end position="139"/>
    </location>
</feature>
<keyword evidence="2" id="KW-0217">Developmental protein</keyword>
<dbReference type="PANTHER" id="PTHR23110:SF111">
    <property type="entry name" value="LONGITUDINALS LACKING PROTEIN, ISOFORMS F_I_K_T"/>
    <property type="match status" value="1"/>
</dbReference>
<dbReference type="GO" id="GO:0045467">
    <property type="term" value="P:R7 cell development"/>
    <property type="evidence" value="ECO:0007669"/>
    <property type="project" value="UniProtKB-ARBA"/>
</dbReference>
<evidence type="ECO:0000256" key="7">
    <source>
        <dbReference type="ARBA" id="ARBA00023242"/>
    </source>
</evidence>
<dbReference type="InterPro" id="IPR000210">
    <property type="entry name" value="BTB/POZ_dom"/>
</dbReference>
<evidence type="ECO:0000259" key="12">
    <source>
        <dbReference type="PROSITE" id="PS50157"/>
    </source>
</evidence>
<feature type="compositionally biased region" description="Polar residues" evidence="10">
    <location>
        <begin position="310"/>
        <end position="325"/>
    </location>
</feature>
<feature type="compositionally biased region" description="Basic and acidic residues" evidence="10">
    <location>
        <begin position="162"/>
        <end position="177"/>
    </location>
</feature>
<sequence>MAADNQQFCLRWNNHQSTLISVFDTLLESGTLVDCTLAAEGQYLKAHKVVLSACSPYLELLLSQHYEKHPIVILKDVKFQELKSMMDYMYRGEVNISQDKLSTFLKAAESLQIKGLTDGGGTEEGAATTAPAKAPIATPVRKPVQQQSVTRGPSASAQGLTIERRPESPHIRSRDDSASPTPRKRRRNLRRPSTSDDPDSHIDTSNSCDVPPLQSGALSGIGVPNIPATITKGAPLDDGDHETENSRINNHDEGVEGVAGPKIEPTGELIEPKTEYLEEMNNEDSIEDLTLDDDDDMDNSMDMSRAGPSHDNSNQSFGQWPITGNQSTDEVFMSAQEAVGAHRDTQVFYNYSRGKPRKNRCGDNVCPQCGRTYVHKYTMQTHIKYECNKEPQFICQFCGKGIYYPSNYKKHLMSKHDYQIDQHNMLAEIEIGSDTSNQIITT</sequence>
<protein>
    <submittedName>
        <fullName evidence="14">Longitudinals lacking protein, isoforms A/B/D/L-like isoform X9</fullName>
    </submittedName>
</protein>
<evidence type="ECO:0000313" key="13">
    <source>
        <dbReference type="Proteomes" id="UP000694846"/>
    </source>
</evidence>
<feature type="compositionally biased region" description="Basic and acidic residues" evidence="10">
    <location>
        <begin position="242"/>
        <end position="254"/>
    </location>
</feature>
<organism evidence="13 14">
    <name type="scientific">Sipha flava</name>
    <name type="common">yellow sugarcane aphid</name>
    <dbReference type="NCBI Taxonomy" id="143950"/>
    <lineage>
        <taxon>Eukaryota</taxon>
        <taxon>Metazoa</taxon>
        <taxon>Ecdysozoa</taxon>
        <taxon>Arthropoda</taxon>
        <taxon>Hexapoda</taxon>
        <taxon>Insecta</taxon>
        <taxon>Pterygota</taxon>
        <taxon>Neoptera</taxon>
        <taxon>Paraneoptera</taxon>
        <taxon>Hemiptera</taxon>
        <taxon>Sternorrhyncha</taxon>
        <taxon>Aphidomorpha</taxon>
        <taxon>Aphidoidea</taxon>
        <taxon>Aphididae</taxon>
        <taxon>Sipha</taxon>
    </lineage>
</organism>
<evidence type="ECO:0000256" key="8">
    <source>
        <dbReference type="ARBA" id="ARBA00037382"/>
    </source>
</evidence>
<keyword evidence="6" id="KW-0804">Transcription</keyword>
<dbReference type="GO" id="GO:0048813">
    <property type="term" value="P:dendrite morphogenesis"/>
    <property type="evidence" value="ECO:0007669"/>
    <property type="project" value="UniProtKB-ARBA"/>
</dbReference>
<dbReference type="Gene3D" id="3.30.710.10">
    <property type="entry name" value="Potassium Channel Kv1.1, Chain A"/>
    <property type="match status" value="1"/>
</dbReference>
<dbReference type="GO" id="GO:0007526">
    <property type="term" value="P:larval somatic muscle development"/>
    <property type="evidence" value="ECO:0007669"/>
    <property type="project" value="UniProtKB-ARBA"/>
</dbReference>
<dbReference type="GO" id="GO:0016199">
    <property type="term" value="P:axon midline choice point recognition"/>
    <property type="evidence" value="ECO:0007669"/>
    <property type="project" value="UniProtKB-ARBA"/>
</dbReference>
<evidence type="ECO:0000256" key="3">
    <source>
        <dbReference type="ARBA" id="ARBA00022782"/>
    </source>
</evidence>
<proteinExistence type="predicted"/>
<dbReference type="PROSITE" id="PS50097">
    <property type="entry name" value="BTB"/>
    <property type="match status" value="1"/>
</dbReference>
<feature type="region of interest" description="Disordered" evidence="10">
    <location>
        <begin position="116"/>
        <end position="265"/>
    </location>
</feature>
<dbReference type="FunFam" id="3.30.710.10:FF:000091">
    <property type="entry name" value="Lola, isoform F"/>
    <property type="match status" value="1"/>
</dbReference>
<dbReference type="SUPFAM" id="SSF54695">
    <property type="entry name" value="POZ domain"/>
    <property type="match status" value="1"/>
</dbReference>
<gene>
    <name evidence="14" type="primary">LOC112691349</name>
</gene>
<dbReference type="GO" id="GO:0008406">
    <property type="term" value="P:gonad development"/>
    <property type="evidence" value="ECO:0007669"/>
    <property type="project" value="UniProtKB-ARBA"/>
</dbReference>
<dbReference type="AlphaFoldDB" id="A0A8B8GEQ7"/>
<evidence type="ECO:0000259" key="11">
    <source>
        <dbReference type="PROSITE" id="PS50097"/>
    </source>
</evidence>
<keyword evidence="7" id="KW-0539">Nucleus</keyword>
<dbReference type="SMART" id="SM00355">
    <property type="entry name" value="ZnF_C2H2"/>
    <property type="match status" value="2"/>
</dbReference>